<dbReference type="AlphaFoldDB" id="A0A0A7FU91"/>
<name>A0A0A7FU91_9CLOT</name>
<reference evidence="1 2" key="1">
    <citation type="journal article" date="2015" name="Infect. Genet. Evol.">
        <title>Genomic sequences of six botulinum neurotoxin-producing strains representing three clostridial species illustrate the mobility and diversity of botulinum neurotoxin genes.</title>
        <authorList>
            <person name="Smith T.J."/>
            <person name="Hill K.K."/>
            <person name="Xie G."/>
            <person name="Foley B.T."/>
            <person name="Williamson C.H."/>
            <person name="Foster J.T."/>
            <person name="Johnson S.L."/>
            <person name="Chertkov O."/>
            <person name="Teshima H."/>
            <person name="Gibbons H.S."/>
            <person name="Johnsky L.A."/>
            <person name="Karavis M.A."/>
            <person name="Smith L.A."/>
        </authorList>
    </citation>
    <scope>NUCLEOTIDE SEQUENCE [LARGE SCALE GENOMIC DNA]</scope>
    <source>
        <strain evidence="1">Sullivan</strain>
    </source>
</reference>
<evidence type="ECO:0000313" key="1">
    <source>
        <dbReference type="EMBL" id="AIY82391.1"/>
    </source>
</evidence>
<evidence type="ECO:0000313" key="2">
    <source>
        <dbReference type="Proteomes" id="UP000030635"/>
    </source>
</evidence>
<organism evidence="1 2">
    <name type="scientific">Clostridium baratii str. Sullivan</name>
    <dbReference type="NCBI Taxonomy" id="1415775"/>
    <lineage>
        <taxon>Bacteria</taxon>
        <taxon>Bacillati</taxon>
        <taxon>Bacillota</taxon>
        <taxon>Clostridia</taxon>
        <taxon>Eubacteriales</taxon>
        <taxon>Clostridiaceae</taxon>
        <taxon>Clostridium</taxon>
    </lineage>
</organism>
<dbReference type="Proteomes" id="UP000030635">
    <property type="component" value="Chromosome"/>
</dbReference>
<dbReference type="KEGG" id="cbv:U729_2596"/>
<dbReference type="EMBL" id="CP006905">
    <property type="protein sequence ID" value="AIY82391.1"/>
    <property type="molecule type" value="Genomic_DNA"/>
</dbReference>
<proteinExistence type="predicted"/>
<protein>
    <submittedName>
        <fullName evidence="1">Uncharacterized protein</fullName>
    </submittedName>
</protein>
<dbReference type="HOGENOM" id="CLU_1007216_0_0_9"/>
<gene>
    <name evidence="1" type="ORF">U729_2596</name>
</gene>
<accession>A0A0A7FU91</accession>
<dbReference type="RefSeq" id="WP_039315749.1">
    <property type="nucleotide sequence ID" value="NZ_CP006905.1"/>
</dbReference>
<sequence>MRDNKFNSKDFIEEQKKGQIFAKISKSAPGIGKGGYYNYSKAYNEVVYDNKNDLTFEPLEIVLNYLHYGDMLTIIEFSEYDYEILDANIINDMRNNGCYETNKYRIGATMALSNPRTIDYIFDNIKDHDLFKRCIEYNGNIIDSRLREYGGDGLAEYYKNKGGEYLQIGNRPDEPAEILNGKDYCYDILKKILEDFKKNEIEFYTKHNYYNCYYLIEKYNFENVIREAVKYSMIKNQTYYFYIDKDNFEKCNKIIDKILNPWKYTKFGKLKYIFKR</sequence>
<keyword evidence="2" id="KW-1185">Reference proteome</keyword>